<sequence>MCARVSTYTREEVKRSVTPCRKVGGWREKRDGWDEGTERRERDTSVSEPRHALLRIQRQFLHYQTLVWTQSRITAAPSIIRARNKNSYLLMSSTHTIYSRVIFARGVTNYLSGSLVSLVSLRHAYVKLAKENANITVVWRRARANVNRNANAICNCTR</sequence>
<evidence type="ECO:0000313" key="1">
    <source>
        <dbReference type="EMBL" id="KAL0131363.1"/>
    </source>
</evidence>
<proteinExistence type="predicted"/>
<name>A0AAW2GVP4_9HYME</name>
<comment type="caution">
    <text evidence="1">The sequence shown here is derived from an EMBL/GenBank/DDBJ whole genome shotgun (WGS) entry which is preliminary data.</text>
</comment>
<organism evidence="1 2">
    <name type="scientific">Cardiocondyla obscurior</name>
    <dbReference type="NCBI Taxonomy" id="286306"/>
    <lineage>
        <taxon>Eukaryota</taxon>
        <taxon>Metazoa</taxon>
        <taxon>Ecdysozoa</taxon>
        <taxon>Arthropoda</taxon>
        <taxon>Hexapoda</taxon>
        <taxon>Insecta</taxon>
        <taxon>Pterygota</taxon>
        <taxon>Neoptera</taxon>
        <taxon>Endopterygota</taxon>
        <taxon>Hymenoptera</taxon>
        <taxon>Apocrita</taxon>
        <taxon>Aculeata</taxon>
        <taxon>Formicoidea</taxon>
        <taxon>Formicidae</taxon>
        <taxon>Myrmicinae</taxon>
        <taxon>Cardiocondyla</taxon>
    </lineage>
</organism>
<reference evidence="1 2" key="1">
    <citation type="submission" date="2023-03" db="EMBL/GenBank/DDBJ databases">
        <title>High recombination rates correlate with genetic variation in Cardiocondyla obscurior ants.</title>
        <authorList>
            <person name="Errbii M."/>
        </authorList>
    </citation>
    <scope>NUCLEOTIDE SEQUENCE [LARGE SCALE GENOMIC DNA]</scope>
    <source>
        <strain evidence="1">Alpha-2009</strain>
        <tissue evidence="1">Whole body</tissue>
    </source>
</reference>
<dbReference type="AlphaFoldDB" id="A0AAW2GVP4"/>
<gene>
    <name evidence="1" type="ORF">PUN28_002705</name>
</gene>
<dbReference type="EMBL" id="JADYXP020000002">
    <property type="protein sequence ID" value="KAL0131363.1"/>
    <property type="molecule type" value="Genomic_DNA"/>
</dbReference>
<accession>A0AAW2GVP4</accession>
<keyword evidence="2" id="KW-1185">Reference proteome</keyword>
<dbReference type="Proteomes" id="UP001430953">
    <property type="component" value="Unassembled WGS sequence"/>
</dbReference>
<evidence type="ECO:0000313" key="2">
    <source>
        <dbReference type="Proteomes" id="UP001430953"/>
    </source>
</evidence>
<protein>
    <submittedName>
        <fullName evidence="1">Uncharacterized protein</fullName>
    </submittedName>
</protein>